<comment type="similarity">
    <text evidence="2">Belongs to the peptidase C13 family.</text>
</comment>
<dbReference type="SMART" id="SM00356">
    <property type="entry name" value="ZnF_C3H1"/>
    <property type="match status" value="3"/>
</dbReference>
<keyword evidence="10" id="KW-1133">Transmembrane helix</keyword>
<feature type="domain" description="C3H1-type" evidence="11">
    <location>
        <begin position="509"/>
        <end position="536"/>
    </location>
</feature>
<feature type="region of interest" description="Disordered" evidence="9">
    <location>
        <begin position="615"/>
        <end position="652"/>
    </location>
</feature>
<dbReference type="OrthoDB" id="192611at2759"/>
<feature type="zinc finger region" description="C3H1-type" evidence="8">
    <location>
        <begin position="572"/>
        <end position="601"/>
    </location>
</feature>
<protein>
    <recommendedName>
        <fullName evidence="11">C3H1-type domain-containing protein</fullName>
    </recommendedName>
</protein>
<feature type="transmembrane region" description="Helical" evidence="10">
    <location>
        <begin position="153"/>
        <end position="178"/>
    </location>
</feature>
<dbReference type="GO" id="GO:0008270">
    <property type="term" value="F:zinc ion binding"/>
    <property type="evidence" value="ECO:0007669"/>
    <property type="project" value="UniProtKB-KW"/>
</dbReference>
<dbReference type="SUPFAM" id="SSF90229">
    <property type="entry name" value="CCCH zinc finger"/>
    <property type="match status" value="1"/>
</dbReference>
<dbReference type="GO" id="GO:0003923">
    <property type="term" value="F:GPI-anchor transamidase activity"/>
    <property type="evidence" value="ECO:0007669"/>
    <property type="project" value="InterPro"/>
</dbReference>
<evidence type="ECO:0000313" key="13">
    <source>
        <dbReference type="Proteomes" id="UP000541610"/>
    </source>
</evidence>
<keyword evidence="5" id="KW-0732">Signal</keyword>
<dbReference type="Gene3D" id="3.40.50.1460">
    <property type="match status" value="2"/>
</dbReference>
<keyword evidence="7 8" id="KW-0862">Zinc</keyword>
<keyword evidence="10" id="KW-0472">Membrane</keyword>
<dbReference type="UniPathway" id="UPA00196"/>
<feature type="zinc finger region" description="C3H1-type" evidence="8">
    <location>
        <begin position="509"/>
        <end position="536"/>
    </location>
</feature>
<evidence type="ECO:0000313" key="12">
    <source>
        <dbReference type="EMBL" id="KAF4696619.1"/>
    </source>
</evidence>
<organism evidence="12 13">
    <name type="scientific">Perkinsus olseni</name>
    <name type="common">Perkinsus atlanticus</name>
    <dbReference type="NCBI Taxonomy" id="32597"/>
    <lineage>
        <taxon>Eukaryota</taxon>
        <taxon>Sar</taxon>
        <taxon>Alveolata</taxon>
        <taxon>Perkinsozoa</taxon>
        <taxon>Perkinsea</taxon>
        <taxon>Perkinsida</taxon>
        <taxon>Perkinsidae</taxon>
        <taxon>Perkinsus</taxon>
    </lineage>
</organism>
<dbReference type="AlphaFoldDB" id="A0A7J6PKE9"/>
<dbReference type="InterPro" id="IPR000571">
    <property type="entry name" value="Znf_CCCH"/>
</dbReference>
<evidence type="ECO:0000256" key="2">
    <source>
        <dbReference type="ARBA" id="ARBA00009941"/>
    </source>
</evidence>
<keyword evidence="6 8" id="KW-0863">Zinc-finger</keyword>
<dbReference type="Pfam" id="PF01650">
    <property type="entry name" value="Peptidase_C13"/>
    <property type="match status" value="1"/>
</dbReference>
<dbReference type="InterPro" id="IPR036855">
    <property type="entry name" value="Znf_CCCH_sf"/>
</dbReference>
<comment type="caution">
    <text evidence="12">The sequence shown here is derived from an EMBL/GenBank/DDBJ whole genome shotgun (WGS) entry which is preliminary data.</text>
</comment>
<dbReference type="InterPro" id="IPR001096">
    <property type="entry name" value="Peptidase_C13"/>
</dbReference>
<name>A0A7J6PKE9_PEROL</name>
<dbReference type="GO" id="GO:0016255">
    <property type="term" value="P:attachment of GPI anchor to protein"/>
    <property type="evidence" value="ECO:0007669"/>
    <property type="project" value="InterPro"/>
</dbReference>
<evidence type="ECO:0000256" key="8">
    <source>
        <dbReference type="PROSITE-ProRule" id="PRU00723"/>
    </source>
</evidence>
<dbReference type="Proteomes" id="UP000541610">
    <property type="component" value="Unassembled WGS sequence"/>
</dbReference>
<accession>A0A7J6PKE9</accession>
<evidence type="ECO:0000259" key="11">
    <source>
        <dbReference type="PROSITE" id="PS50103"/>
    </source>
</evidence>
<evidence type="ECO:0000256" key="3">
    <source>
        <dbReference type="ARBA" id="ARBA00022502"/>
    </source>
</evidence>
<dbReference type="GO" id="GO:0042765">
    <property type="term" value="C:GPI-anchor transamidase complex"/>
    <property type="evidence" value="ECO:0007669"/>
    <property type="project" value="InterPro"/>
</dbReference>
<dbReference type="Gene3D" id="4.10.1000.10">
    <property type="entry name" value="Zinc finger, CCCH-type"/>
    <property type="match status" value="1"/>
</dbReference>
<dbReference type="GO" id="GO:0006508">
    <property type="term" value="P:proteolysis"/>
    <property type="evidence" value="ECO:0007669"/>
    <property type="project" value="InterPro"/>
</dbReference>
<dbReference type="InterPro" id="IPR028361">
    <property type="entry name" value="GPI_transamidase"/>
</dbReference>
<dbReference type="PANTHER" id="PTHR48067:SF1">
    <property type="entry name" value="GPI-ANCHOR TRANSAMIDASE"/>
    <property type="match status" value="1"/>
</dbReference>
<feature type="compositionally biased region" description="Low complexity" evidence="9">
    <location>
        <begin position="622"/>
        <end position="642"/>
    </location>
</feature>
<keyword evidence="3" id="KW-0337">GPI-anchor biosynthesis</keyword>
<dbReference type="EMBL" id="JABANP010000009">
    <property type="protein sequence ID" value="KAF4696619.1"/>
    <property type="molecule type" value="Genomic_DNA"/>
</dbReference>
<evidence type="ECO:0000256" key="4">
    <source>
        <dbReference type="ARBA" id="ARBA00022723"/>
    </source>
</evidence>
<keyword evidence="10" id="KW-0812">Transmembrane</keyword>
<gene>
    <name evidence="12" type="ORF">FOZ60_016627</name>
</gene>
<proteinExistence type="inferred from homology"/>
<dbReference type="PANTHER" id="PTHR48067">
    <property type="entry name" value="GPI-ANCHOR TRANSAMIDASE"/>
    <property type="match status" value="1"/>
</dbReference>
<sequence>MSERKVEIESRSWLPGPVALLTGGVIAAAMGAYVYSRNRPSEKREELQEFNDWFEDDSFEVVENPAAGSTDEQKVPARTRSLDDGLTALGMQSNVMYLPNASPGEIRIGEESHVAVENPDVDDVFRIERVSEEEEMRRYFSGMDSGQRMAKGFGLIHVMLAMTTAVLVVLWCVANLGAAMKSDSGRNNWALLVDTSRLYCESRYWYNYRHVANTLSMYYQIKRLGIPDSNIILMLAEDIACNPRNPAPGYVFNDPDDHVNLYPPEVEVDYRGDEVSTENFIRLLTGRHTPDTPRSKRLDTDADSYVLVLGLETTAFYGYSQKRYKKLLWLADTCHAATLHDRFYSPNMLCLSSSGPDENSYSYHADLSIGINVVDRFTYWTSRFLSGSVKDTRSKRTVQDLVNTLPWSRLHSHATLREDLYPSSASDTLLTEFLAATDQFIFVEKFRNLTGEEGRKATLYAASRVAEKPVGRRSVEAVAAASPSKLVVTVPEPARALLCATVVLLGAAAYKVRMCIYYLAGGCTEGENCTFAHSPEELANPKTVMCPSGAKCTDSTCPFAHDRSELVVGHQRVIQQMCKYIGPGFRGCNAGDCCRFAHTRDELLTGVRNQASNLLGDAGMVGPSPRSGLTSSGSSTSQLTPQDAHPGSPVGGRIFRFTRLEDDADLITKDRVREAARSLGLMSHDDVGATTNENGEILWQLTTDQLLNLIKIASGGRLSVDTSDSA</sequence>
<evidence type="ECO:0000256" key="10">
    <source>
        <dbReference type="SAM" id="Phobius"/>
    </source>
</evidence>
<reference evidence="12 13" key="1">
    <citation type="submission" date="2020-04" db="EMBL/GenBank/DDBJ databases">
        <title>Perkinsus olseni comparative genomics.</title>
        <authorList>
            <person name="Bogema D.R."/>
        </authorList>
    </citation>
    <scope>NUCLEOTIDE SEQUENCE [LARGE SCALE GENOMIC DNA]</scope>
    <source>
        <strain evidence="12">00978-12</strain>
    </source>
</reference>
<dbReference type="GO" id="GO:0006506">
    <property type="term" value="P:GPI anchor biosynthetic process"/>
    <property type="evidence" value="ECO:0007669"/>
    <property type="project" value="UniProtKB-UniPathway"/>
</dbReference>
<feature type="domain" description="C3H1-type" evidence="11">
    <location>
        <begin position="572"/>
        <end position="601"/>
    </location>
</feature>
<evidence type="ECO:0000256" key="9">
    <source>
        <dbReference type="SAM" id="MobiDB-lite"/>
    </source>
</evidence>
<comment type="pathway">
    <text evidence="1">Glycolipid biosynthesis; glycosylphosphatidylinositol-anchor biosynthesis.</text>
</comment>
<keyword evidence="4 8" id="KW-0479">Metal-binding</keyword>
<dbReference type="PRINTS" id="PR00776">
    <property type="entry name" value="HEMOGLOBNASE"/>
</dbReference>
<dbReference type="PROSITE" id="PS50103">
    <property type="entry name" value="ZF_C3H1"/>
    <property type="match status" value="2"/>
</dbReference>
<evidence type="ECO:0000256" key="6">
    <source>
        <dbReference type="ARBA" id="ARBA00022771"/>
    </source>
</evidence>
<evidence type="ECO:0000256" key="1">
    <source>
        <dbReference type="ARBA" id="ARBA00004687"/>
    </source>
</evidence>
<evidence type="ECO:0000256" key="7">
    <source>
        <dbReference type="ARBA" id="ARBA00022833"/>
    </source>
</evidence>
<feature type="transmembrane region" description="Helical" evidence="10">
    <location>
        <begin position="12"/>
        <end position="35"/>
    </location>
</feature>
<evidence type="ECO:0000256" key="5">
    <source>
        <dbReference type="ARBA" id="ARBA00022729"/>
    </source>
</evidence>